<dbReference type="InterPro" id="IPR045584">
    <property type="entry name" value="Pilin-like"/>
</dbReference>
<dbReference type="RefSeq" id="WP_190606464.1">
    <property type="nucleotide sequence ID" value="NZ_CP021056.1"/>
</dbReference>
<sequence length="215" mass="23826">MTADDSKSKYLNNLLISYLKRNQPYNLDVGFTLLEVLTAVLLIGVLSAIIAPSWLGFTNRQRLGQVNDGILSALRTAQTEAKKTKTSYSAEFKIENNIPQFLVYPTKNRPISGWQNLGRNIEIKPKQILLYTNIESENKAFADKKVRDTQAGSGRITFDYLGALGKINGSDPVTPLIIMVSPPKSGTNQASSMRRCVIVESLIGGMRIEKDTQCK</sequence>
<dbReference type="EMBL" id="CP021056">
    <property type="protein sequence ID" value="QXE26225.1"/>
    <property type="molecule type" value="Genomic_DNA"/>
</dbReference>
<dbReference type="SUPFAM" id="SSF54523">
    <property type="entry name" value="Pili subunits"/>
    <property type="match status" value="1"/>
</dbReference>
<reference evidence="2" key="1">
    <citation type="submission" date="2017-04" db="EMBL/GenBank/DDBJ databases">
        <title>Genome deletions in a multicellular cyanobacterial endosymbiont for morphological adaptation in marine diatoms.</title>
        <authorList>
            <person name="Wang Y."/>
            <person name="Gao H."/>
            <person name="Li R."/>
            <person name="Xu X."/>
        </authorList>
    </citation>
    <scope>NUCLEOTIDE SEQUENCE</scope>
    <source>
        <strain evidence="2">FACHB 800</strain>
    </source>
</reference>
<keyword evidence="1" id="KW-0472">Membrane</keyword>
<evidence type="ECO:0000313" key="2">
    <source>
        <dbReference type="EMBL" id="QXE26225.1"/>
    </source>
</evidence>
<evidence type="ECO:0008006" key="4">
    <source>
        <dbReference type="Google" id="ProtNLM"/>
    </source>
</evidence>
<evidence type="ECO:0000256" key="1">
    <source>
        <dbReference type="SAM" id="Phobius"/>
    </source>
</evidence>
<organism evidence="2 3">
    <name type="scientific">Richelia sinica FACHB-800</name>
    <dbReference type="NCBI Taxonomy" id="1357546"/>
    <lineage>
        <taxon>Bacteria</taxon>
        <taxon>Bacillati</taxon>
        <taxon>Cyanobacteriota</taxon>
        <taxon>Cyanophyceae</taxon>
        <taxon>Nostocales</taxon>
        <taxon>Nostocaceae</taxon>
        <taxon>Richelia</taxon>
    </lineage>
</organism>
<dbReference type="KEGG" id="rsin:B6N60_04956"/>
<proteinExistence type="predicted"/>
<keyword evidence="3" id="KW-1185">Reference proteome</keyword>
<evidence type="ECO:0000313" key="3">
    <source>
        <dbReference type="Proteomes" id="UP000683511"/>
    </source>
</evidence>
<keyword evidence="1" id="KW-1133">Transmembrane helix</keyword>
<feature type="transmembrane region" description="Helical" evidence="1">
    <location>
        <begin position="36"/>
        <end position="57"/>
    </location>
</feature>
<keyword evidence="1" id="KW-0812">Transmembrane</keyword>
<dbReference type="InterPro" id="IPR012902">
    <property type="entry name" value="N_methyl_site"/>
</dbReference>
<dbReference type="AlphaFoldDB" id="A0A975TD25"/>
<accession>A0A975TD25</accession>
<dbReference type="NCBIfam" id="TIGR02532">
    <property type="entry name" value="IV_pilin_GFxxxE"/>
    <property type="match status" value="1"/>
</dbReference>
<dbReference type="Gene3D" id="3.30.700.10">
    <property type="entry name" value="Glycoprotein, Type 4 Pilin"/>
    <property type="match status" value="1"/>
</dbReference>
<name>A0A975TD25_9NOST</name>
<dbReference type="Proteomes" id="UP000683511">
    <property type="component" value="Chromosome"/>
</dbReference>
<protein>
    <recommendedName>
        <fullName evidence="4">Prepilin-type N-terminal cleavage/methylation domain-containing protein</fullName>
    </recommendedName>
</protein>
<gene>
    <name evidence="2" type="ORF">B6N60_04956</name>
</gene>